<keyword evidence="4" id="KW-1185">Reference proteome</keyword>
<reference evidence="3 4" key="1">
    <citation type="journal article" date="2022" name="Nat. Ecol. Evol.">
        <title>A masculinizing supergene underlies an exaggerated male reproductive morph in a spider.</title>
        <authorList>
            <person name="Hendrickx F."/>
            <person name="De Corte Z."/>
            <person name="Sonet G."/>
            <person name="Van Belleghem S.M."/>
            <person name="Kostlbacher S."/>
            <person name="Vangestel C."/>
        </authorList>
    </citation>
    <scope>NUCLEOTIDE SEQUENCE [LARGE SCALE GENOMIC DNA]</scope>
    <source>
        <strain evidence="3">W744_W776</strain>
    </source>
</reference>
<feature type="signal peptide" evidence="2">
    <location>
        <begin position="1"/>
        <end position="33"/>
    </location>
</feature>
<sequence length="93" mass="10305">MYIDIEHCRDIMLTKCLILSLVVMALTTTVCHSYSVSISCRNNDCVRNEEPDGSGGSVSVNSDGQSFSSSQSGYPVDFTSFFKNFGNWSPYKK</sequence>
<evidence type="ECO:0000256" key="2">
    <source>
        <dbReference type="SAM" id="SignalP"/>
    </source>
</evidence>
<dbReference type="Proteomes" id="UP000827092">
    <property type="component" value="Unassembled WGS sequence"/>
</dbReference>
<comment type="caution">
    <text evidence="3">The sequence shown here is derived from an EMBL/GenBank/DDBJ whole genome shotgun (WGS) entry which is preliminary data.</text>
</comment>
<protein>
    <submittedName>
        <fullName evidence="3">Uncharacterized protein</fullName>
    </submittedName>
</protein>
<organism evidence="3 4">
    <name type="scientific">Oedothorax gibbosus</name>
    <dbReference type="NCBI Taxonomy" id="931172"/>
    <lineage>
        <taxon>Eukaryota</taxon>
        <taxon>Metazoa</taxon>
        <taxon>Ecdysozoa</taxon>
        <taxon>Arthropoda</taxon>
        <taxon>Chelicerata</taxon>
        <taxon>Arachnida</taxon>
        <taxon>Araneae</taxon>
        <taxon>Araneomorphae</taxon>
        <taxon>Entelegynae</taxon>
        <taxon>Araneoidea</taxon>
        <taxon>Linyphiidae</taxon>
        <taxon>Erigoninae</taxon>
        <taxon>Oedothorax</taxon>
    </lineage>
</organism>
<evidence type="ECO:0000313" key="4">
    <source>
        <dbReference type="Proteomes" id="UP000827092"/>
    </source>
</evidence>
<accession>A0AAV6U339</accession>
<name>A0AAV6U339_9ARAC</name>
<dbReference type="EMBL" id="JAFNEN010000710">
    <property type="protein sequence ID" value="KAG8178233.1"/>
    <property type="molecule type" value="Genomic_DNA"/>
</dbReference>
<feature type="region of interest" description="Disordered" evidence="1">
    <location>
        <begin position="50"/>
        <end position="71"/>
    </location>
</feature>
<feature type="chain" id="PRO_5043708966" evidence="2">
    <location>
        <begin position="34"/>
        <end position="93"/>
    </location>
</feature>
<gene>
    <name evidence="3" type="ORF">JTE90_025116</name>
</gene>
<dbReference type="AlphaFoldDB" id="A0AAV6U339"/>
<evidence type="ECO:0000313" key="3">
    <source>
        <dbReference type="EMBL" id="KAG8178233.1"/>
    </source>
</evidence>
<proteinExistence type="predicted"/>
<feature type="compositionally biased region" description="Low complexity" evidence="1">
    <location>
        <begin position="57"/>
        <end position="71"/>
    </location>
</feature>
<evidence type="ECO:0000256" key="1">
    <source>
        <dbReference type="SAM" id="MobiDB-lite"/>
    </source>
</evidence>
<keyword evidence="2" id="KW-0732">Signal</keyword>